<sequence length="468" mass="50961">MMAEASYTLVFQGGILDGFEREQVMQRFGQLFRVSAEDVEKIFGHPRVVLKRNLDRAAADAFLGRLAGIGMAVRLDEAQPATPDPLPVSRTSDADATREAPLPASVAPQPTATSQQSGASDLRAATASVVPTPLVSSAARDNDQPRELPFEFSGNGFEFFRIWIVNLVLSIVTLGIYSAWAKVRTQRYFYGNTRCEGASFAYLAEPLSILKGRLIAFALVLVYILADGFVPLLRIVVTLVFLAIFPWIMVRGLAFRNHNSAWRGVRFGFDGRLGEAYRVFLLWPIAGAITLGLLLPYAAYRQQQFIIGRSRYGVEPLRFEARAGAFYMIALAVIGIGVGGFLLSMLAGAVFPPLSLVAMPAAYLAIFAVSNVMITNLRYNSTALGAHLLQANYRFGSYAMLMLTNTLALGLTFGLFYPWAKVRSARYAAEHISLVADGDLDAFAAAQREQVSAAGGEIGDLFDVDLGI</sequence>
<proteinExistence type="predicted"/>
<dbReference type="Proteomes" id="UP001626593">
    <property type="component" value="Chromosome"/>
</dbReference>
<keyword evidence="2" id="KW-0472">Membrane</keyword>
<feature type="compositionally biased region" description="Polar residues" evidence="1">
    <location>
        <begin position="108"/>
        <end position="119"/>
    </location>
</feature>
<evidence type="ECO:0000256" key="1">
    <source>
        <dbReference type="SAM" id="MobiDB-lite"/>
    </source>
</evidence>
<feature type="transmembrane region" description="Helical" evidence="2">
    <location>
        <begin position="395"/>
        <end position="417"/>
    </location>
</feature>
<feature type="transmembrane region" description="Helical" evidence="2">
    <location>
        <begin position="276"/>
        <end position="300"/>
    </location>
</feature>
<reference evidence="3 4" key="1">
    <citation type="submission" date="2023-12" db="EMBL/GenBank/DDBJ databases">
        <title>A. evansii MAY27, complete genome.</title>
        <authorList>
            <person name="Wang Y."/>
        </authorList>
    </citation>
    <scope>NUCLEOTIDE SEQUENCE [LARGE SCALE GENOMIC DNA]</scope>
    <source>
        <strain evidence="3 4">MAY27</strain>
    </source>
</reference>
<dbReference type="Pfam" id="PF05987">
    <property type="entry name" value="DUF898"/>
    <property type="match status" value="1"/>
</dbReference>
<evidence type="ECO:0000313" key="3">
    <source>
        <dbReference type="EMBL" id="WRL47037.1"/>
    </source>
</evidence>
<evidence type="ECO:0000256" key="2">
    <source>
        <dbReference type="SAM" id="Phobius"/>
    </source>
</evidence>
<gene>
    <name evidence="3" type="ORF">U5817_02990</name>
</gene>
<feature type="transmembrane region" description="Helical" evidence="2">
    <location>
        <begin position="354"/>
        <end position="375"/>
    </location>
</feature>
<feature type="transmembrane region" description="Helical" evidence="2">
    <location>
        <begin position="200"/>
        <end position="226"/>
    </location>
</feature>
<organism evidence="3 4">
    <name type="scientific">Aromatoleum evansii</name>
    <name type="common">Azoarcus evansii</name>
    <dbReference type="NCBI Taxonomy" id="59406"/>
    <lineage>
        <taxon>Bacteria</taxon>
        <taxon>Pseudomonadati</taxon>
        <taxon>Pseudomonadota</taxon>
        <taxon>Betaproteobacteria</taxon>
        <taxon>Rhodocyclales</taxon>
        <taxon>Rhodocyclaceae</taxon>
        <taxon>Aromatoleum</taxon>
    </lineage>
</organism>
<protein>
    <submittedName>
        <fullName evidence="3">DUF898 family protein</fullName>
    </submittedName>
</protein>
<dbReference type="RefSeq" id="WP_407279673.1">
    <property type="nucleotide sequence ID" value="NZ_CP141259.1"/>
</dbReference>
<keyword evidence="4" id="KW-1185">Reference proteome</keyword>
<feature type="transmembrane region" description="Helical" evidence="2">
    <location>
        <begin position="232"/>
        <end position="255"/>
    </location>
</feature>
<accession>A0ABZ1AMF0</accession>
<dbReference type="EMBL" id="CP141259">
    <property type="protein sequence ID" value="WRL47037.1"/>
    <property type="molecule type" value="Genomic_DNA"/>
</dbReference>
<dbReference type="InterPro" id="IPR010295">
    <property type="entry name" value="DUF898"/>
</dbReference>
<feature type="transmembrane region" description="Helical" evidence="2">
    <location>
        <begin position="160"/>
        <end position="180"/>
    </location>
</feature>
<keyword evidence="2" id="KW-1133">Transmembrane helix</keyword>
<feature type="region of interest" description="Disordered" evidence="1">
    <location>
        <begin position="80"/>
        <end position="122"/>
    </location>
</feature>
<evidence type="ECO:0000313" key="4">
    <source>
        <dbReference type="Proteomes" id="UP001626593"/>
    </source>
</evidence>
<keyword evidence="2" id="KW-0812">Transmembrane</keyword>
<feature type="transmembrane region" description="Helical" evidence="2">
    <location>
        <begin position="325"/>
        <end position="347"/>
    </location>
</feature>
<name>A0ABZ1AMF0_AROEV</name>